<dbReference type="GO" id="GO:0000226">
    <property type="term" value="P:microtubule cytoskeleton organization"/>
    <property type="evidence" value="ECO:0007669"/>
    <property type="project" value="TreeGrafter"/>
</dbReference>
<organism evidence="3 4">
    <name type="scientific">Fasciolopsis buskii</name>
    <dbReference type="NCBI Taxonomy" id="27845"/>
    <lineage>
        <taxon>Eukaryota</taxon>
        <taxon>Metazoa</taxon>
        <taxon>Spiralia</taxon>
        <taxon>Lophotrochozoa</taxon>
        <taxon>Platyhelminthes</taxon>
        <taxon>Trematoda</taxon>
        <taxon>Digenea</taxon>
        <taxon>Plagiorchiida</taxon>
        <taxon>Echinostomata</taxon>
        <taxon>Echinostomatoidea</taxon>
        <taxon>Fasciolidae</taxon>
        <taxon>Fasciolopsis</taxon>
    </lineage>
</organism>
<dbReference type="GO" id="GO:0007023">
    <property type="term" value="P:post-chaperonin tubulin folding pathway"/>
    <property type="evidence" value="ECO:0007669"/>
    <property type="project" value="InterPro"/>
</dbReference>
<dbReference type="Pfam" id="PF25767">
    <property type="entry name" value="ARM_TBCD_2nd"/>
    <property type="match status" value="1"/>
</dbReference>
<dbReference type="AlphaFoldDB" id="A0A8E0VE37"/>
<evidence type="ECO:0000259" key="2">
    <source>
        <dbReference type="Pfam" id="PF25767"/>
    </source>
</evidence>
<evidence type="ECO:0000313" key="3">
    <source>
        <dbReference type="EMBL" id="KAA0184102.1"/>
    </source>
</evidence>
<dbReference type="InterPro" id="IPR033162">
    <property type="entry name" value="TBCD"/>
</dbReference>
<feature type="compositionally biased region" description="Polar residues" evidence="1">
    <location>
        <begin position="308"/>
        <end position="319"/>
    </location>
</feature>
<dbReference type="PANTHER" id="PTHR12658:SF0">
    <property type="entry name" value="TUBULIN-SPECIFIC CHAPERONE D"/>
    <property type="match status" value="1"/>
</dbReference>
<evidence type="ECO:0000256" key="1">
    <source>
        <dbReference type="SAM" id="MobiDB-lite"/>
    </source>
</evidence>
<proteinExistence type="predicted"/>
<gene>
    <name evidence="3" type="ORF">FBUS_07011</name>
</gene>
<dbReference type="Gene3D" id="1.25.10.10">
    <property type="entry name" value="Leucine-rich Repeat Variant"/>
    <property type="match status" value="1"/>
</dbReference>
<evidence type="ECO:0000313" key="4">
    <source>
        <dbReference type="Proteomes" id="UP000728185"/>
    </source>
</evidence>
<dbReference type="InterPro" id="IPR058033">
    <property type="entry name" value="ARM_TBCD_2nd"/>
</dbReference>
<dbReference type="SUPFAM" id="SSF48371">
    <property type="entry name" value="ARM repeat"/>
    <property type="match status" value="1"/>
</dbReference>
<protein>
    <submittedName>
        <fullName evidence="3">Tubulin-specific chaperone D</fullName>
    </submittedName>
</protein>
<accession>A0A8E0VE37</accession>
<dbReference type="PANTHER" id="PTHR12658">
    <property type="entry name" value="BETA-TUBULIN COFACTOR D"/>
    <property type="match status" value="1"/>
</dbReference>
<dbReference type="InterPro" id="IPR011989">
    <property type="entry name" value="ARM-like"/>
</dbReference>
<comment type="caution">
    <text evidence="3">The sequence shown here is derived from an EMBL/GenBank/DDBJ whole genome shotgun (WGS) entry which is preliminary data.</text>
</comment>
<dbReference type="GO" id="GO:0007021">
    <property type="term" value="P:tubulin complex assembly"/>
    <property type="evidence" value="ECO:0007669"/>
    <property type="project" value="InterPro"/>
</dbReference>
<dbReference type="Proteomes" id="UP000728185">
    <property type="component" value="Unassembled WGS sequence"/>
</dbReference>
<name>A0A8E0VE37_9TREM</name>
<dbReference type="GO" id="GO:0005096">
    <property type="term" value="F:GTPase activator activity"/>
    <property type="evidence" value="ECO:0007669"/>
    <property type="project" value="InterPro"/>
</dbReference>
<feature type="region of interest" description="Disordered" evidence="1">
    <location>
        <begin position="301"/>
        <end position="329"/>
    </location>
</feature>
<reference evidence="3" key="1">
    <citation type="submission" date="2019-05" db="EMBL/GenBank/DDBJ databases">
        <title>Annotation for the trematode Fasciolopsis buski.</title>
        <authorList>
            <person name="Choi Y.-J."/>
        </authorList>
    </citation>
    <scope>NUCLEOTIDE SEQUENCE</scope>
    <source>
        <strain evidence="3">HT</strain>
        <tissue evidence="3">Whole worm</tissue>
    </source>
</reference>
<keyword evidence="4" id="KW-1185">Reference proteome</keyword>
<feature type="domain" description="Tubulin-folding cofactor D ARM repeats" evidence="2">
    <location>
        <begin position="255"/>
        <end position="504"/>
    </location>
</feature>
<dbReference type="EMBL" id="LUCM01011358">
    <property type="protein sequence ID" value="KAA0184102.1"/>
    <property type="molecule type" value="Genomic_DNA"/>
</dbReference>
<dbReference type="OrthoDB" id="10253476at2759"/>
<dbReference type="InterPro" id="IPR016024">
    <property type="entry name" value="ARM-type_fold"/>
</dbReference>
<dbReference type="GO" id="GO:0048487">
    <property type="term" value="F:beta-tubulin binding"/>
    <property type="evidence" value="ECO:0007669"/>
    <property type="project" value="InterPro"/>
</dbReference>
<sequence>MDSNRDLLLEEQFLIFNDFKHYDDVIRLISTIPEATKLQATEERLEEELINTLDIVKTTEIGSHAFHFAFRVLYLMVKTRGYKSIIRLMPHTVDEIEPTMFMLTKQDTEDANTWQTRYVLLLWLSILLMVPFGLDCLDSENRAPIVDRILEQSKRHLSLDGRTQEAASFLLARLVTRPDVVQAHLSPTVKWCLQQLEDADCTTGKGQKLACGVLRTLANVCKIGRRQELLPQAPHLLEAIIKMPVDATKGNWIYSLETKLIQRIGLLFCPPRLLTWQYQRGCRSLAENLAPRFRESQNVIEGRRDHPNNLNSNVDTAVTNEPKELSDDDDELDLEYADEVAEVIDRLISSLRNQYTVVRWSAAKGLGRMCGRLGYSMVNDVLSAILSLCTRLEPFTAWHGACLALAELGRRSLLLPKKLPEVMPVILRALFYDERSGDHSYGSNVRDAACYVCWAFARAYRPGDFAPYVTQVAQALVLVSLFDREVNVRRAAAAAFQENVGRQSLSILHRVYISGILALPASVRRCTEADLYERQGNLFGTAELIVGLGK</sequence>
<dbReference type="Pfam" id="PF23579">
    <property type="entry name" value="ARM_TBCD"/>
    <property type="match status" value="1"/>
</dbReference>